<dbReference type="InterPro" id="IPR036423">
    <property type="entry name" value="SOD-like_Cu/Zn_dom_sf"/>
</dbReference>
<evidence type="ECO:0000259" key="1">
    <source>
        <dbReference type="Pfam" id="PF00080"/>
    </source>
</evidence>
<dbReference type="STRING" id="299467.A0A443SV24"/>
<evidence type="ECO:0000313" key="3">
    <source>
        <dbReference type="Proteomes" id="UP000288716"/>
    </source>
</evidence>
<comment type="caution">
    <text evidence="2">The sequence shown here is derived from an EMBL/GenBank/DDBJ whole genome shotgun (WGS) entry which is preliminary data.</text>
</comment>
<keyword evidence="3" id="KW-1185">Reference proteome</keyword>
<dbReference type="InterPro" id="IPR024134">
    <property type="entry name" value="SOD_Cu/Zn_/chaperone"/>
</dbReference>
<dbReference type="PRINTS" id="PR00068">
    <property type="entry name" value="CUZNDISMTASE"/>
</dbReference>
<dbReference type="PANTHER" id="PTHR10003">
    <property type="entry name" value="SUPEROXIDE DISMUTASE CU-ZN -RELATED"/>
    <property type="match status" value="1"/>
</dbReference>
<proteinExistence type="predicted"/>
<sequence length="131" mass="14963">MEVTGRLYMQDSREGLRIYGKLLSAKNLSSTHSLRVHEFGDLGDQCSKAGLEFNPVKERPSLEDEKHASHLSHIQFVDSVANVNFNAHKLKLTGVFSIVGRSLVIHHSNYLKTKNRKLIIRLLDYGKRRLH</sequence>
<organism evidence="2 3">
    <name type="scientific">Leptotrombidium deliense</name>
    <dbReference type="NCBI Taxonomy" id="299467"/>
    <lineage>
        <taxon>Eukaryota</taxon>
        <taxon>Metazoa</taxon>
        <taxon>Ecdysozoa</taxon>
        <taxon>Arthropoda</taxon>
        <taxon>Chelicerata</taxon>
        <taxon>Arachnida</taxon>
        <taxon>Acari</taxon>
        <taxon>Acariformes</taxon>
        <taxon>Trombidiformes</taxon>
        <taxon>Prostigmata</taxon>
        <taxon>Anystina</taxon>
        <taxon>Parasitengona</taxon>
        <taxon>Trombiculoidea</taxon>
        <taxon>Trombiculidae</taxon>
        <taxon>Leptotrombidium</taxon>
    </lineage>
</organism>
<dbReference type="VEuPathDB" id="VectorBase:LDEU000662"/>
<dbReference type="Gene3D" id="2.60.40.200">
    <property type="entry name" value="Superoxide dismutase, copper/zinc binding domain"/>
    <property type="match status" value="1"/>
</dbReference>
<dbReference type="InterPro" id="IPR001424">
    <property type="entry name" value="SOD_Cu_Zn_dom"/>
</dbReference>
<dbReference type="GO" id="GO:0006801">
    <property type="term" value="P:superoxide metabolic process"/>
    <property type="evidence" value="ECO:0007669"/>
    <property type="project" value="InterPro"/>
</dbReference>
<dbReference type="Proteomes" id="UP000288716">
    <property type="component" value="Unassembled WGS sequence"/>
</dbReference>
<dbReference type="GO" id="GO:0005507">
    <property type="term" value="F:copper ion binding"/>
    <property type="evidence" value="ECO:0007669"/>
    <property type="project" value="InterPro"/>
</dbReference>
<evidence type="ECO:0000313" key="2">
    <source>
        <dbReference type="EMBL" id="RWS31376.1"/>
    </source>
</evidence>
<protein>
    <submittedName>
        <fullName evidence="2">Copper/zinc superoxide dismutase-like protein</fullName>
    </submittedName>
</protein>
<dbReference type="SUPFAM" id="SSF49329">
    <property type="entry name" value="Cu,Zn superoxide dismutase-like"/>
    <property type="match status" value="1"/>
</dbReference>
<reference evidence="2 3" key="1">
    <citation type="journal article" date="2018" name="Gigascience">
        <title>Genomes of trombidid mites reveal novel predicted allergens and laterally-transferred genes associated with secondary metabolism.</title>
        <authorList>
            <person name="Dong X."/>
            <person name="Chaisiri K."/>
            <person name="Xia D."/>
            <person name="Armstrong S.D."/>
            <person name="Fang Y."/>
            <person name="Donnelly M.J."/>
            <person name="Kadowaki T."/>
            <person name="McGarry J.W."/>
            <person name="Darby A.C."/>
            <person name="Makepeace B.L."/>
        </authorList>
    </citation>
    <scope>NUCLEOTIDE SEQUENCE [LARGE SCALE GENOMIC DNA]</scope>
    <source>
        <strain evidence="2">UoL-UT</strain>
    </source>
</reference>
<dbReference type="Pfam" id="PF00080">
    <property type="entry name" value="Sod_Cu"/>
    <property type="match status" value="1"/>
</dbReference>
<gene>
    <name evidence="2" type="ORF">B4U80_06774</name>
</gene>
<name>A0A443SV24_9ACAR</name>
<dbReference type="EMBL" id="NCKV01000182">
    <property type="protein sequence ID" value="RWS31376.1"/>
    <property type="molecule type" value="Genomic_DNA"/>
</dbReference>
<accession>A0A443SV24</accession>
<dbReference type="AlphaFoldDB" id="A0A443SV24"/>
<feature type="domain" description="Superoxide dismutase copper/zinc binding" evidence="1">
    <location>
        <begin position="4"/>
        <end position="109"/>
    </location>
</feature>